<dbReference type="AlphaFoldDB" id="A0A2H0LPP2"/>
<dbReference type="GO" id="GO:0070403">
    <property type="term" value="F:NAD+ binding"/>
    <property type="evidence" value="ECO:0007669"/>
    <property type="project" value="InterPro"/>
</dbReference>
<comment type="caution">
    <text evidence="8">The sequence shown here is derived from an EMBL/GenBank/DDBJ whole genome shotgun (WGS) entry which is preliminary data.</text>
</comment>
<feature type="domain" description="3-hydroxyacyl-CoA dehydrogenase NAD binding" evidence="7">
    <location>
        <begin position="5"/>
        <end position="184"/>
    </location>
</feature>
<evidence type="ECO:0000256" key="5">
    <source>
        <dbReference type="ARBA" id="ARBA00023268"/>
    </source>
</evidence>
<dbReference type="InterPro" id="IPR008927">
    <property type="entry name" value="6-PGluconate_DH-like_C_sf"/>
</dbReference>
<comment type="similarity">
    <text evidence="1">Belongs to the 3-hydroxyacyl-CoA dehydrogenase family.</text>
</comment>
<evidence type="ECO:0000259" key="7">
    <source>
        <dbReference type="Pfam" id="PF02737"/>
    </source>
</evidence>
<dbReference type="Pfam" id="PF02737">
    <property type="entry name" value="3HCDH_N"/>
    <property type="match status" value="1"/>
</dbReference>
<dbReference type="PANTHER" id="PTHR23309">
    <property type="entry name" value="3-HYDROXYACYL-COA DEHYROGENASE"/>
    <property type="match status" value="1"/>
</dbReference>
<keyword evidence="3" id="KW-0413">Isomerase</keyword>
<evidence type="ECO:0000256" key="3">
    <source>
        <dbReference type="ARBA" id="ARBA00023235"/>
    </source>
</evidence>
<keyword evidence="5" id="KW-0511">Multifunctional enzyme</keyword>
<dbReference type="FunFam" id="3.40.50.720:FF:000009">
    <property type="entry name" value="Fatty oxidation complex, alpha subunit"/>
    <property type="match status" value="1"/>
</dbReference>
<evidence type="ECO:0000313" key="9">
    <source>
        <dbReference type="Proteomes" id="UP000230859"/>
    </source>
</evidence>
<dbReference type="SUPFAM" id="SSF48179">
    <property type="entry name" value="6-phosphogluconate dehydrogenase C-terminal domain-like"/>
    <property type="match status" value="2"/>
</dbReference>
<gene>
    <name evidence="8" type="ORF">COV74_05475</name>
</gene>
<dbReference type="Proteomes" id="UP000230859">
    <property type="component" value="Unassembled WGS sequence"/>
</dbReference>
<accession>A0A2H0LPP2</accession>
<dbReference type="PROSITE" id="PS00067">
    <property type="entry name" value="3HCDH"/>
    <property type="match status" value="1"/>
</dbReference>
<evidence type="ECO:0000256" key="4">
    <source>
        <dbReference type="ARBA" id="ARBA00023239"/>
    </source>
</evidence>
<dbReference type="Pfam" id="PF00725">
    <property type="entry name" value="3HCDH"/>
    <property type="match status" value="2"/>
</dbReference>
<dbReference type="EMBL" id="PCVY01000047">
    <property type="protein sequence ID" value="PIQ86316.1"/>
    <property type="molecule type" value="Genomic_DNA"/>
</dbReference>
<dbReference type="InterPro" id="IPR006108">
    <property type="entry name" value="3HC_DH_C"/>
</dbReference>
<feature type="domain" description="3-hydroxyacyl-CoA dehydrogenase C-terminal" evidence="6">
    <location>
        <begin position="186"/>
        <end position="280"/>
    </location>
</feature>
<dbReference type="GO" id="GO:0016853">
    <property type="term" value="F:isomerase activity"/>
    <property type="evidence" value="ECO:0007669"/>
    <property type="project" value="UniProtKB-KW"/>
</dbReference>
<dbReference type="Gene3D" id="1.10.1040.10">
    <property type="entry name" value="N-(1-d-carboxylethyl)-l-norvaline Dehydrogenase, domain 2"/>
    <property type="match status" value="2"/>
</dbReference>
<name>A0A2H0LPP2_9BACT</name>
<dbReference type="GO" id="GO:0003857">
    <property type="term" value="F:(3S)-3-hydroxyacyl-CoA dehydrogenase (NAD+) activity"/>
    <property type="evidence" value="ECO:0007669"/>
    <property type="project" value="TreeGrafter"/>
</dbReference>
<dbReference type="GO" id="GO:0006635">
    <property type="term" value="P:fatty acid beta-oxidation"/>
    <property type="evidence" value="ECO:0007669"/>
    <property type="project" value="TreeGrafter"/>
</dbReference>
<sequence>MYIYKAGVIGAGAMGAEIAQVISYAGLPVVLKDVNQELVDKGIAKIRAIYDGRVKKGKMSPEDAEKKIALVIPSTDNNSFKDVDIVIEAVPEKMAIKQKVFQEVQDIVPETAILATNTSALSISELGSATKRPGRVVGMHFFYPAHVMKLIEVIPGLATEEEVAADVMTFSETLRKIPVKVNECAGFLVNRLLMPYLNEAAFCLQEGAATVEEIDQAAVAFGLPMGPFTLVDNLGLDICYDVVQVLLNSYGSRMKPAELWMHFYEAKRFGRKTGGGFYPYEDTDTSKIKALISKAQATSPKKNTKFSIERLIYPMVNEAIMCVEEHVSTAADVDLAMLAGVGFPQEKEGILHYADATGLDKVLAELMALHETHGDRFWPATSLRRYVAAKFLGKKASRGFFEYST</sequence>
<proteinExistence type="inferred from homology"/>
<dbReference type="InterPro" id="IPR036291">
    <property type="entry name" value="NAD(P)-bd_dom_sf"/>
</dbReference>
<dbReference type="GO" id="GO:0016829">
    <property type="term" value="F:lyase activity"/>
    <property type="evidence" value="ECO:0007669"/>
    <property type="project" value="UniProtKB-KW"/>
</dbReference>
<dbReference type="Gene3D" id="3.40.50.720">
    <property type="entry name" value="NAD(P)-binding Rossmann-like Domain"/>
    <property type="match status" value="1"/>
</dbReference>
<reference evidence="8 9" key="1">
    <citation type="submission" date="2017-09" db="EMBL/GenBank/DDBJ databases">
        <title>Depth-based differentiation of microbial function through sediment-hosted aquifers and enrichment of novel symbionts in the deep terrestrial subsurface.</title>
        <authorList>
            <person name="Probst A.J."/>
            <person name="Ladd B."/>
            <person name="Jarett J.K."/>
            <person name="Geller-Mcgrath D.E."/>
            <person name="Sieber C.M."/>
            <person name="Emerson J.B."/>
            <person name="Anantharaman K."/>
            <person name="Thomas B.C."/>
            <person name="Malmstrom R."/>
            <person name="Stieglmeier M."/>
            <person name="Klingl A."/>
            <person name="Woyke T."/>
            <person name="Ryan C.M."/>
            <person name="Banfield J.F."/>
        </authorList>
    </citation>
    <scope>NUCLEOTIDE SEQUENCE [LARGE SCALE GENOMIC DNA]</scope>
    <source>
        <strain evidence="8">CG11_big_fil_rev_8_21_14_0_20_45_26</strain>
    </source>
</reference>
<keyword evidence="4" id="KW-0456">Lyase</keyword>
<evidence type="ECO:0000256" key="1">
    <source>
        <dbReference type="ARBA" id="ARBA00009463"/>
    </source>
</evidence>
<keyword evidence="2" id="KW-0560">Oxidoreductase</keyword>
<dbReference type="PANTHER" id="PTHR23309:SF49">
    <property type="entry name" value="PEROXISOMAL BIFUNCTIONAL ENZYME"/>
    <property type="match status" value="1"/>
</dbReference>
<dbReference type="InterPro" id="IPR006180">
    <property type="entry name" value="3-OHacyl-CoA_DH_CS"/>
</dbReference>
<feature type="domain" description="3-hydroxyacyl-CoA dehydrogenase C-terminal" evidence="6">
    <location>
        <begin position="306"/>
        <end position="403"/>
    </location>
</feature>
<evidence type="ECO:0000313" key="8">
    <source>
        <dbReference type="EMBL" id="PIQ86316.1"/>
    </source>
</evidence>
<dbReference type="InterPro" id="IPR013328">
    <property type="entry name" value="6PGD_dom2"/>
</dbReference>
<evidence type="ECO:0000256" key="2">
    <source>
        <dbReference type="ARBA" id="ARBA00023002"/>
    </source>
</evidence>
<evidence type="ECO:0000259" key="6">
    <source>
        <dbReference type="Pfam" id="PF00725"/>
    </source>
</evidence>
<organism evidence="8 9">
    <name type="scientific">Candidatus Abzuiibacterium crystallinum</name>
    <dbReference type="NCBI Taxonomy" id="1974748"/>
    <lineage>
        <taxon>Bacteria</taxon>
        <taxon>Pseudomonadati</taxon>
        <taxon>Candidatus Omnitrophota</taxon>
        <taxon>Candidatus Abzuiibacterium</taxon>
    </lineage>
</organism>
<dbReference type="InterPro" id="IPR006176">
    <property type="entry name" value="3-OHacyl-CoA_DH_NAD-bd"/>
</dbReference>
<dbReference type="SUPFAM" id="SSF51735">
    <property type="entry name" value="NAD(P)-binding Rossmann-fold domains"/>
    <property type="match status" value="1"/>
</dbReference>
<protein>
    <submittedName>
        <fullName evidence="8">3-hydroxyacyl-CoA dehydrogenase</fullName>
    </submittedName>
</protein>